<sequence>MNIQILKSIWGMSGEMEEQFAQMAAAGYNGIEHTPLEGADITRFRRLAEQYDFTTAVLCFANNEAEAEYAILKAAELNPRVIVIHSAKDSMSWDDQRRYFEHALRIEEKAGIPVAHETHRGRAMFTPWHTAQLLTHYKELKIAADFSHWVCVCESLLEDHAAALELACERAIHIHARVGFAEGPQVPDPSAPEYALERQAHYDWWKRIVTLHTERGKQALTITPEFGPIPYMHAVPHTRTPLADLWDVCDWMKQDLRRELSLLPGVTCEVRK</sequence>
<dbReference type="InterPro" id="IPR013022">
    <property type="entry name" value="Xyl_isomerase-like_TIM-brl"/>
</dbReference>
<gene>
    <name evidence="2" type="ORF">ACFSUF_23175</name>
</gene>
<reference evidence="3" key="1">
    <citation type="journal article" date="2019" name="Int. J. Syst. Evol. Microbiol.">
        <title>The Global Catalogue of Microorganisms (GCM) 10K type strain sequencing project: providing services to taxonomists for standard genome sequencing and annotation.</title>
        <authorList>
            <consortium name="The Broad Institute Genomics Platform"/>
            <consortium name="The Broad Institute Genome Sequencing Center for Infectious Disease"/>
            <person name="Wu L."/>
            <person name="Ma J."/>
        </authorList>
    </citation>
    <scope>NUCLEOTIDE SEQUENCE [LARGE SCALE GENOMIC DNA]</scope>
    <source>
        <strain evidence="3">KCTC 3950</strain>
    </source>
</reference>
<protein>
    <submittedName>
        <fullName evidence="2">Sugar phosphate isomerase/epimerase family protein</fullName>
    </submittedName>
</protein>
<keyword evidence="2" id="KW-0413">Isomerase</keyword>
<name>A0ABW5PJ65_9BACL</name>
<dbReference type="SUPFAM" id="SSF51658">
    <property type="entry name" value="Xylose isomerase-like"/>
    <property type="match status" value="1"/>
</dbReference>
<comment type="caution">
    <text evidence="2">The sequence shown here is derived from an EMBL/GenBank/DDBJ whole genome shotgun (WGS) entry which is preliminary data.</text>
</comment>
<dbReference type="RefSeq" id="WP_377607077.1">
    <property type="nucleotide sequence ID" value="NZ_JBHUME010000019.1"/>
</dbReference>
<evidence type="ECO:0000259" key="1">
    <source>
        <dbReference type="Pfam" id="PF01261"/>
    </source>
</evidence>
<dbReference type="EMBL" id="JBHUME010000019">
    <property type="protein sequence ID" value="MFD2615308.1"/>
    <property type="molecule type" value="Genomic_DNA"/>
</dbReference>
<evidence type="ECO:0000313" key="3">
    <source>
        <dbReference type="Proteomes" id="UP001597541"/>
    </source>
</evidence>
<dbReference type="InterPro" id="IPR036237">
    <property type="entry name" value="Xyl_isomerase-like_sf"/>
</dbReference>
<evidence type="ECO:0000313" key="2">
    <source>
        <dbReference type="EMBL" id="MFD2615308.1"/>
    </source>
</evidence>
<accession>A0ABW5PJ65</accession>
<dbReference type="Gene3D" id="3.20.20.150">
    <property type="entry name" value="Divalent-metal-dependent TIM barrel enzymes"/>
    <property type="match status" value="1"/>
</dbReference>
<keyword evidence="3" id="KW-1185">Reference proteome</keyword>
<dbReference type="Pfam" id="PF01261">
    <property type="entry name" value="AP_endonuc_2"/>
    <property type="match status" value="1"/>
</dbReference>
<dbReference type="Proteomes" id="UP001597541">
    <property type="component" value="Unassembled WGS sequence"/>
</dbReference>
<dbReference type="GO" id="GO:0016853">
    <property type="term" value="F:isomerase activity"/>
    <property type="evidence" value="ECO:0007669"/>
    <property type="project" value="UniProtKB-KW"/>
</dbReference>
<feature type="domain" description="Xylose isomerase-like TIM barrel" evidence="1">
    <location>
        <begin position="20"/>
        <end position="176"/>
    </location>
</feature>
<organism evidence="2 3">
    <name type="scientific">Paenibacillus gansuensis</name>
    <dbReference type="NCBI Taxonomy" id="306542"/>
    <lineage>
        <taxon>Bacteria</taxon>
        <taxon>Bacillati</taxon>
        <taxon>Bacillota</taxon>
        <taxon>Bacilli</taxon>
        <taxon>Bacillales</taxon>
        <taxon>Paenibacillaceae</taxon>
        <taxon>Paenibacillus</taxon>
    </lineage>
</organism>
<proteinExistence type="predicted"/>